<dbReference type="Pfam" id="PF02311">
    <property type="entry name" value="AraC_binding"/>
    <property type="match status" value="1"/>
</dbReference>
<dbReference type="Proteomes" id="UP001519290">
    <property type="component" value="Unassembled WGS sequence"/>
</dbReference>
<evidence type="ECO:0000259" key="5">
    <source>
        <dbReference type="PROSITE" id="PS01124"/>
    </source>
</evidence>
<dbReference type="InterPro" id="IPR009057">
    <property type="entry name" value="Homeodomain-like_sf"/>
</dbReference>
<feature type="domain" description="HTH araC/xylS-type" evidence="5">
    <location>
        <begin position="197"/>
        <end position="295"/>
    </location>
</feature>
<keyword evidence="1" id="KW-0805">Transcription regulation</keyword>
<protein>
    <submittedName>
        <fullName evidence="6">AraC-like DNA-binding protein</fullName>
    </submittedName>
</protein>
<dbReference type="SMART" id="SM00342">
    <property type="entry name" value="HTH_ARAC"/>
    <property type="match status" value="1"/>
</dbReference>
<dbReference type="PANTHER" id="PTHR46796">
    <property type="entry name" value="HTH-TYPE TRANSCRIPTIONAL ACTIVATOR RHAS-RELATED"/>
    <property type="match status" value="1"/>
</dbReference>
<keyword evidence="3" id="KW-0010">Activator</keyword>
<keyword evidence="7" id="KW-1185">Reference proteome</keyword>
<dbReference type="PROSITE" id="PS01124">
    <property type="entry name" value="HTH_ARAC_FAMILY_2"/>
    <property type="match status" value="1"/>
</dbReference>
<comment type="caution">
    <text evidence="6">The sequence shown here is derived from an EMBL/GenBank/DDBJ whole genome shotgun (WGS) entry which is preliminary data.</text>
</comment>
<evidence type="ECO:0000313" key="7">
    <source>
        <dbReference type="Proteomes" id="UP001519290"/>
    </source>
</evidence>
<dbReference type="InterPro" id="IPR050204">
    <property type="entry name" value="AraC_XylS_family_regulators"/>
</dbReference>
<gene>
    <name evidence="6" type="ORF">JOF43_001232</name>
</gene>
<evidence type="ECO:0000313" key="6">
    <source>
        <dbReference type="EMBL" id="MBP2381275.1"/>
    </source>
</evidence>
<dbReference type="SUPFAM" id="SSF51215">
    <property type="entry name" value="Regulatory protein AraC"/>
    <property type="match status" value="1"/>
</dbReference>
<organism evidence="6 7">
    <name type="scientific">Brachybacterium sacelli</name>
    <dbReference type="NCBI Taxonomy" id="173364"/>
    <lineage>
        <taxon>Bacteria</taxon>
        <taxon>Bacillati</taxon>
        <taxon>Actinomycetota</taxon>
        <taxon>Actinomycetes</taxon>
        <taxon>Micrococcales</taxon>
        <taxon>Dermabacteraceae</taxon>
        <taxon>Brachybacterium</taxon>
    </lineage>
</organism>
<dbReference type="PRINTS" id="PR00032">
    <property type="entry name" value="HTHARAC"/>
</dbReference>
<dbReference type="RefSeq" id="WP_209900306.1">
    <property type="nucleotide sequence ID" value="NZ_BAAAJW010000021.1"/>
</dbReference>
<evidence type="ECO:0000256" key="2">
    <source>
        <dbReference type="ARBA" id="ARBA00023125"/>
    </source>
</evidence>
<keyword evidence="4" id="KW-0804">Transcription</keyword>
<reference evidence="6 7" key="1">
    <citation type="submission" date="2021-03" db="EMBL/GenBank/DDBJ databases">
        <title>Sequencing the genomes of 1000 actinobacteria strains.</title>
        <authorList>
            <person name="Klenk H.-P."/>
        </authorList>
    </citation>
    <scope>NUCLEOTIDE SEQUENCE [LARGE SCALE GENOMIC DNA]</scope>
    <source>
        <strain evidence="6 7">DSM 14566</strain>
    </source>
</reference>
<dbReference type="EMBL" id="JAGIOD010000001">
    <property type="protein sequence ID" value="MBP2381275.1"/>
    <property type="molecule type" value="Genomic_DNA"/>
</dbReference>
<dbReference type="PANTHER" id="PTHR46796:SF7">
    <property type="entry name" value="ARAC FAMILY TRANSCRIPTIONAL REGULATOR"/>
    <property type="match status" value="1"/>
</dbReference>
<dbReference type="InterPro" id="IPR020449">
    <property type="entry name" value="Tscrpt_reg_AraC-type_HTH"/>
</dbReference>
<sequence>MGPPTIPDEAGTLREGFPGERKLVLPRPYVRAALTRPPVRQLLVTDCGYFPRALGHARSRPEPIDQAIVLICVRGTGWIRTDAGGFDVRSGQIAVIPPHTPHAYGGDREDPWTIWWLHIAGSSVPDLIAAVGATGRAPVRVPGDPSSAALLASEIVSTMEQDTTMSRLLEASGIAWHLLTGLSSSRTPLVDTEELVERVAQHLRENIGTHISVAELAASVGLSASHFAAVFRRRLGVPVHQYQVQLRMARAREVLDTTSRSIGEIASDVGYEDPFYFARQFRRLHGMSPSQYRSQQKG</sequence>
<dbReference type="InterPro" id="IPR018062">
    <property type="entry name" value="HTH_AraC-typ_CS"/>
</dbReference>
<proteinExistence type="predicted"/>
<dbReference type="Gene3D" id="2.60.120.280">
    <property type="entry name" value="Regulatory protein AraC"/>
    <property type="match status" value="1"/>
</dbReference>
<dbReference type="InterPro" id="IPR037923">
    <property type="entry name" value="HTH-like"/>
</dbReference>
<dbReference type="InterPro" id="IPR018060">
    <property type="entry name" value="HTH_AraC"/>
</dbReference>
<name>A0ABS4WYI7_9MICO</name>
<dbReference type="Gene3D" id="1.10.10.60">
    <property type="entry name" value="Homeodomain-like"/>
    <property type="match status" value="2"/>
</dbReference>
<accession>A0ABS4WYI7</accession>
<evidence type="ECO:0000256" key="3">
    <source>
        <dbReference type="ARBA" id="ARBA00023159"/>
    </source>
</evidence>
<evidence type="ECO:0000256" key="1">
    <source>
        <dbReference type="ARBA" id="ARBA00023015"/>
    </source>
</evidence>
<keyword evidence="2" id="KW-0238">DNA-binding</keyword>
<dbReference type="PROSITE" id="PS00041">
    <property type="entry name" value="HTH_ARAC_FAMILY_1"/>
    <property type="match status" value="1"/>
</dbReference>
<dbReference type="Pfam" id="PF12833">
    <property type="entry name" value="HTH_18"/>
    <property type="match status" value="1"/>
</dbReference>
<dbReference type="InterPro" id="IPR003313">
    <property type="entry name" value="AraC-bd"/>
</dbReference>
<evidence type="ECO:0000256" key="4">
    <source>
        <dbReference type="ARBA" id="ARBA00023163"/>
    </source>
</evidence>
<dbReference type="CDD" id="cd06986">
    <property type="entry name" value="cupin_MmsR-like_N"/>
    <property type="match status" value="1"/>
</dbReference>
<dbReference type="SUPFAM" id="SSF46689">
    <property type="entry name" value="Homeodomain-like"/>
    <property type="match status" value="2"/>
</dbReference>